<dbReference type="Proteomes" id="UP001200430">
    <property type="component" value="Unassembled WGS sequence"/>
</dbReference>
<keyword evidence="2" id="KW-1185">Reference proteome</keyword>
<protein>
    <recommendedName>
        <fullName evidence="3">Vitamin B12 dependent methionine synthase</fullName>
    </recommendedName>
</protein>
<name>A0ABS9EJ63_9BACT</name>
<proteinExistence type="predicted"/>
<reference evidence="1 2" key="1">
    <citation type="submission" date="2022-01" db="EMBL/GenBank/DDBJ databases">
        <title>Dethiosulfovibrio faecalis sp. nov., a novel proteolytic, non-sulfur-reducing bacterium isolated from a marine aquaculture solid waste bioreactor.</title>
        <authorList>
            <person name="Grabowski S."/>
            <person name="Apolinario E."/>
            <person name="Schneider N."/>
            <person name="Marshall C.W."/>
            <person name="Sowers K.R."/>
        </authorList>
    </citation>
    <scope>NUCLEOTIDE SEQUENCE [LARGE SCALE GENOMIC DNA]</scope>
    <source>
        <strain evidence="1 2">DSM 12537</strain>
    </source>
</reference>
<gene>
    <name evidence="1" type="ORF">L2W38_00195</name>
</gene>
<sequence>MSSIEVLDAVLSRSEVEDALYRWNLEEPDYIDGRLHRLYRLAKSVLAWAYMLPESVEKRGGWGPGVSSLMVGGGTVGEGLSRIAEEEGVFSVAMTIALLGKGQERFFEIVRSEGQRRGLPVGAFHTPGSAGGMDLSVNLDLGKGLPLDKLGISVLPDGQLSPSYSWIGVVPIGEGTDRVTFLCRGCPFHESCPLRRE</sequence>
<comment type="caution">
    <text evidence="1">The sequence shown here is derived from an EMBL/GenBank/DDBJ whole genome shotgun (WGS) entry which is preliminary data.</text>
</comment>
<dbReference type="RefSeq" id="WP_236097570.1">
    <property type="nucleotide sequence ID" value="NZ_JAKGUD010000001.1"/>
</dbReference>
<dbReference type="EMBL" id="JAKGUD010000001">
    <property type="protein sequence ID" value="MCF4141239.1"/>
    <property type="molecule type" value="Genomic_DNA"/>
</dbReference>
<evidence type="ECO:0000313" key="2">
    <source>
        <dbReference type="Proteomes" id="UP001200430"/>
    </source>
</evidence>
<accession>A0ABS9EJ63</accession>
<organism evidence="1 2">
    <name type="scientific">Dethiosulfovibrio marinus</name>
    <dbReference type="NCBI Taxonomy" id="133532"/>
    <lineage>
        <taxon>Bacteria</taxon>
        <taxon>Thermotogati</taxon>
        <taxon>Synergistota</taxon>
        <taxon>Synergistia</taxon>
        <taxon>Synergistales</taxon>
        <taxon>Dethiosulfovibrionaceae</taxon>
        <taxon>Dethiosulfovibrio</taxon>
    </lineage>
</organism>
<evidence type="ECO:0008006" key="3">
    <source>
        <dbReference type="Google" id="ProtNLM"/>
    </source>
</evidence>
<evidence type="ECO:0000313" key="1">
    <source>
        <dbReference type="EMBL" id="MCF4141239.1"/>
    </source>
</evidence>